<organism evidence="2 3">
    <name type="scientific">Aspergillus leporis</name>
    <dbReference type="NCBI Taxonomy" id="41062"/>
    <lineage>
        <taxon>Eukaryota</taxon>
        <taxon>Fungi</taxon>
        <taxon>Dikarya</taxon>
        <taxon>Ascomycota</taxon>
        <taxon>Pezizomycotina</taxon>
        <taxon>Eurotiomycetes</taxon>
        <taxon>Eurotiomycetidae</taxon>
        <taxon>Eurotiales</taxon>
        <taxon>Aspergillaceae</taxon>
        <taxon>Aspergillus</taxon>
        <taxon>Aspergillus subgen. Circumdati</taxon>
    </lineage>
</organism>
<sequence>MQRPTRSRVSLMQLISALAARLAAYRPVGMQLTRAIPSRSWYTGAEGHCSDFTALDLRSWMDLAYSWRVTTSILHENEPR</sequence>
<keyword evidence="1" id="KW-0732">Signal</keyword>
<dbReference type="Proteomes" id="UP000326565">
    <property type="component" value="Unassembled WGS sequence"/>
</dbReference>
<evidence type="ECO:0000313" key="3">
    <source>
        <dbReference type="Proteomes" id="UP000326565"/>
    </source>
</evidence>
<name>A0A5N5WNU9_9EURO</name>
<feature type="chain" id="PRO_5024894402" evidence="1">
    <location>
        <begin position="25"/>
        <end position="80"/>
    </location>
</feature>
<dbReference type="AlphaFoldDB" id="A0A5N5WNU9"/>
<keyword evidence="3" id="KW-1185">Reference proteome</keyword>
<protein>
    <submittedName>
        <fullName evidence="2">Uncharacterized protein</fullName>
    </submittedName>
</protein>
<reference evidence="2 3" key="1">
    <citation type="submission" date="2019-04" db="EMBL/GenBank/DDBJ databases">
        <title>Friends and foes A comparative genomics study of 23 Aspergillus species from section Flavi.</title>
        <authorList>
            <consortium name="DOE Joint Genome Institute"/>
            <person name="Kjaerbolling I."/>
            <person name="Vesth T."/>
            <person name="Frisvad J.C."/>
            <person name="Nybo J.L."/>
            <person name="Theobald S."/>
            <person name="Kildgaard S."/>
            <person name="Isbrandt T."/>
            <person name="Kuo A."/>
            <person name="Sato A."/>
            <person name="Lyhne E.K."/>
            <person name="Kogle M.E."/>
            <person name="Wiebenga A."/>
            <person name="Kun R.S."/>
            <person name="Lubbers R.J."/>
            <person name="Makela M.R."/>
            <person name="Barry K."/>
            <person name="Chovatia M."/>
            <person name="Clum A."/>
            <person name="Daum C."/>
            <person name="Haridas S."/>
            <person name="He G."/>
            <person name="LaButti K."/>
            <person name="Lipzen A."/>
            <person name="Mondo S."/>
            <person name="Riley R."/>
            <person name="Salamov A."/>
            <person name="Simmons B.A."/>
            <person name="Magnuson J.K."/>
            <person name="Henrissat B."/>
            <person name="Mortensen U.H."/>
            <person name="Larsen T.O."/>
            <person name="Devries R.P."/>
            <person name="Grigoriev I.V."/>
            <person name="Machida M."/>
            <person name="Baker S.E."/>
            <person name="Andersen M.R."/>
        </authorList>
    </citation>
    <scope>NUCLEOTIDE SEQUENCE [LARGE SCALE GENOMIC DNA]</scope>
    <source>
        <strain evidence="2 3">CBS 151.66</strain>
    </source>
</reference>
<proteinExistence type="predicted"/>
<evidence type="ECO:0000256" key="1">
    <source>
        <dbReference type="SAM" id="SignalP"/>
    </source>
</evidence>
<gene>
    <name evidence="2" type="ORF">BDV29DRAFT_181833</name>
</gene>
<dbReference type="EMBL" id="ML732320">
    <property type="protein sequence ID" value="KAB8069949.1"/>
    <property type="molecule type" value="Genomic_DNA"/>
</dbReference>
<evidence type="ECO:0000313" key="2">
    <source>
        <dbReference type="EMBL" id="KAB8069949.1"/>
    </source>
</evidence>
<accession>A0A5N5WNU9</accession>
<feature type="signal peptide" evidence="1">
    <location>
        <begin position="1"/>
        <end position="24"/>
    </location>
</feature>